<evidence type="ECO:0000256" key="4">
    <source>
        <dbReference type="ARBA" id="ARBA00035223"/>
    </source>
</evidence>
<dbReference type="GO" id="GO:0006412">
    <property type="term" value="P:translation"/>
    <property type="evidence" value="ECO:0007669"/>
    <property type="project" value="InterPro"/>
</dbReference>
<dbReference type="OrthoDB" id="338850at2759"/>
<evidence type="ECO:0000313" key="8">
    <source>
        <dbReference type="Proteomes" id="UP000678393"/>
    </source>
</evidence>
<sequence>MSLEPNNLKGGNSFRYNGLIHRKTAGIEPVKDGKGVSVVTRKSEGLRKHTKNLTHVELKKRSRRTIATIRRTLKYNNYSKDLINDVVRRICAIIQSQKPVVIKSKARTAEKGLGSLWL</sequence>
<evidence type="ECO:0000256" key="5">
    <source>
        <dbReference type="ARBA" id="ARBA00035330"/>
    </source>
</evidence>
<evidence type="ECO:0000259" key="6">
    <source>
        <dbReference type="Pfam" id="PF01778"/>
    </source>
</evidence>
<evidence type="ECO:0000256" key="2">
    <source>
        <dbReference type="ARBA" id="ARBA00022980"/>
    </source>
</evidence>
<comment type="caution">
    <text evidence="7">The sequence shown here is derived from an EMBL/GenBank/DDBJ whole genome shotgun (WGS) entry which is preliminary data.</text>
</comment>
<gene>
    <name evidence="7" type="ORF">CUNI_LOCUS16251</name>
</gene>
<dbReference type="EMBL" id="CAJHNH020004197">
    <property type="protein sequence ID" value="CAG5130693.1"/>
    <property type="molecule type" value="Genomic_DNA"/>
</dbReference>
<dbReference type="PANTHER" id="PTHR10544">
    <property type="entry name" value="60S RIBOSOMAL PROTEIN L28"/>
    <property type="match status" value="1"/>
</dbReference>
<dbReference type="InterPro" id="IPR029004">
    <property type="entry name" value="Ribosomal_eL28/Mak16"/>
</dbReference>
<dbReference type="GO" id="GO:1990904">
    <property type="term" value="C:ribonucleoprotein complex"/>
    <property type="evidence" value="ECO:0007669"/>
    <property type="project" value="UniProtKB-KW"/>
</dbReference>
<name>A0A8S3ZMF8_9EUPU</name>
<feature type="domain" description="Ribosomal eL28/Mak16" evidence="6">
    <location>
        <begin position="1"/>
        <end position="96"/>
    </location>
</feature>
<keyword evidence="2" id="KW-0689">Ribosomal protein</keyword>
<protein>
    <recommendedName>
        <fullName evidence="4">Large ribosomal subunit protein eL28</fullName>
    </recommendedName>
    <alternativeName>
        <fullName evidence="5">60S ribosomal protein L28</fullName>
    </alternativeName>
</protein>
<comment type="similarity">
    <text evidence="1">Belongs to the eukaryotic ribosomal protein eL28 family.</text>
</comment>
<evidence type="ECO:0000256" key="1">
    <source>
        <dbReference type="ARBA" id="ARBA00007926"/>
    </source>
</evidence>
<keyword evidence="8" id="KW-1185">Reference proteome</keyword>
<dbReference type="Proteomes" id="UP000678393">
    <property type="component" value="Unassembled WGS sequence"/>
</dbReference>
<dbReference type="GO" id="GO:0005840">
    <property type="term" value="C:ribosome"/>
    <property type="evidence" value="ECO:0007669"/>
    <property type="project" value="UniProtKB-KW"/>
</dbReference>
<dbReference type="Gene3D" id="3.30.390.110">
    <property type="match status" value="1"/>
</dbReference>
<reference evidence="7" key="1">
    <citation type="submission" date="2021-04" db="EMBL/GenBank/DDBJ databases">
        <authorList>
            <consortium name="Molecular Ecology Group"/>
        </authorList>
    </citation>
    <scope>NUCLEOTIDE SEQUENCE</scope>
</reference>
<dbReference type="InterPro" id="IPR002672">
    <property type="entry name" value="Ribosomal_eL28"/>
</dbReference>
<dbReference type="Pfam" id="PF01778">
    <property type="entry name" value="Ribosomal_L28e"/>
    <property type="match status" value="1"/>
</dbReference>
<accession>A0A8S3ZMF8</accession>
<dbReference type="AlphaFoldDB" id="A0A8S3ZMF8"/>
<proteinExistence type="inferred from homology"/>
<evidence type="ECO:0000313" key="7">
    <source>
        <dbReference type="EMBL" id="CAG5130693.1"/>
    </source>
</evidence>
<evidence type="ECO:0000256" key="3">
    <source>
        <dbReference type="ARBA" id="ARBA00023274"/>
    </source>
</evidence>
<dbReference type="GO" id="GO:0003735">
    <property type="term" value="F:structural constituent of ribosome"/>
    <property type="evidence" value="ECO:0007669"/>
    <property type="project" value="InterPro"/>
</dbReference>
<keyword evidence="3" id="KW-0687">Ribonucleoprotein</keyword>
<organism evidence="7 8">
    <name type="scientific">Candidula unifasciata</name>
    <dbReference type="NCBI Taxonomy" id="100452"/>
    <lineage>
        <taxon>Eukaryota</taxon>
        <taxon>Metazoa</taxon>
        <taxon>Spiralia</taxon>
        <taxon>Lophotrochozoa</taxon>
        <taxon>Mollusca</taxon>
        <taxon>Gastropoda</taxon>
        <taxon>Heterobranchia</taxon>
        <taxon>Euthyneura</taxon>
        <taxon>Panpulmonata</taxon>
        <taxon>Eupulmonata</taxon>
        <taxon>Stylommatophora</taxon>
        <taxon>Helicina</taxon>
        <taxon>Helicoidea</taxon>
        <taxon>Geomitridae</taxon>
        <taxon>Candidula</taxon>
    </lineage>
</organism>